<evidence type="ECO:0000313" key="1">
    <source>
        <dbReference type="EMBL" id="VDL94746.1"/>
    </source>
</evidence>
<proteinExistence type="predicted"/>
<organism evidence="3">
    <name type="scientific">Schistocephalus solidus</name>
    <name type="common">Tapeworm</name>
    <dbReference type="NCBI Taxonomy" id="70667"/>
    <lineage>
        <taxon>Eukaryota</taxon>
        <taxon>Metazoa</taxon>
        <taxon>Spiralia</taxon>
        <taxon>Lophotrochozoa</taxon>
        <taxon>Platyhelminthes</taxon>
        <taxon>Cestoda</taxon>
        <taxon>Eucestoda</taxon>
        <taxon>Diphyllobothriidea</taxon>
        <taxon>Diphyllobothriidae</taxon>
        <taxon>Schistocephalus</taxon>
    </lineage>
</organism>
<reference evidence="3" key="1">
    <citation type="submission" date="2016-06" db="UniProtKB">
        <authorList>
            <consortium name="WormBaseParasite"/>
        </authorList>
    </citation>
    <scope>IDENTIFICATION</scope>
</reference>
<gene>
    <name evidence="1" type="ORF">SSLN_LOCUS8361</name>
</gene>
<accession>A0A183SVW3</accession>
<keyword evidence="2" id="KW-1185">Reference proteome</keyword>
<sequence length="117" mass="13224">MVHWLNSNRSKSVWLASSNGRIHYDISEIESVCNLLLSETRSSEQDQLEELGSGYTFFWNGRTKSERRDTGVAVAIWNDIVGRLPCLLQGMNDRLMSLRLPLRGDKFATSSAPPLPQ</sequence>
<dbReference type="EMBL" id="UYSU01034615">
    <property type="protein sequence ID" value="VDL94746.1"/>
    <property type="molecule type" value="Genomic_DNA"/>
</dbReference>
<dbReference type="Proteomes" id="UP000275846">
    <property type="component" value="Unassembled WGS sequence"/>
</dbReference>
<protein>
    <submittedName>
        <fullName evidence="1 3">Uncharacterized protein</fullName>
    </submittedName>
</protein>
<dbReference type="WBParaSite" id="SSLN_0000869101-mRNA-1">
    <property type="protein sequence ID" value="SSLN_0000869101-mRNA-1"/>
    <property type="gene ID" value="SSLN_0000869101"/>
</dbReference>
<name>A0A183SVW3_SCHSO</name>
<evidence type="ECO:0000313" key="2">
    <source>
        <dbReference type="Proteomes" id="UP000275846"/>
    </source>
</evidence>
<dbReference type="AlphaFoldDB" id="A0A183SVW3"/>
<evidence type="ECO:0000313" key="3">
    <source>
        <dbReference type="WBParaSite" id="SSLN_0000869101-mRNA-1"/>
    </source>
</evidence>
<reference evidence="1 2" key="2">
    <citation type="submission" date="2018-11" db="EMBL/GenBank/DDBJ databases">
        <authorList>
            <consortium name="Pathogen Informatics"/>
        </authorList>
    </citation>
    <scope>NUCLEOTIDE SEQUENCE [LARGE SCALE GENOMIC DNA]</scope>
    <source>
        <strain evidence="1 2">NST_G2</strain>
    </source>
</reference>